<name>A0ACC2L818_PERAE</name>
<gene>
    <name evidence="1" type="ORF">MRB53_022669</name>
</gene>
<protein>
    <submittedName>
        <fullName evidence="1">Uncharacterized protein</fullName>
    </submittedName>
</protein>
<proteinExistence type="predicted"/>
<sequence length="309" mass="35421">MSSRERNGNVRRYIRSNAPRLRWSPDLHHSFVNAIERLGGQDNATPKLVLQLMNVRGLTIPHVKSHLQMYRSMKNNIKGQQGLPISPQRKYSDENDGVIDEKNVLSSFQFSPKKELHHNLKYSSPSPKRTCLESNFLVESLHSKQREYVHEASSYPYCIYDCLRTRVDKRGRNDSRTICQEKDAEKPEISADYCNFKAQENTAVEESKLLKIPNVDDRILSPTNKHQKMKHGFALSSQLLRKKDEVIDDLSLSLSVRPRKKSNTPSISENSKTISSIPKIELKECLGSSRSLLNLDLCISAYHSCRELV</sequence>
<accession>A0ACC2L818</accession>
<dbReference type="EMBL" id="CM056815">
    <property type="protein sequence ID" value="KAJ8629346.1"/>
    <property type="molecule type" value="Genomic_DNA"/>
</dbReference>
<evidence type="ECO:0000313" key="1">
    <source>
        <dbReference type="EMBL" id="KAJ8629346.1"/>
    </source>
</evidence>
<organism evidence="1 2">
    <name type="scientific">Persea americana</name>
    <name type="common">Avocado</name>
    <dbReference type="NCBI Taxonomy" id="3435"/>
    <lineage>
        <taxon>Eukaryota</taxon>
        <taxon>Viridiplantae</taxon>
        <taxon>Streptophyta</taxon>
        <taxon>Embryophyta</taxon>
        <taxon>Tracheophyta</taxon>
        <taxon>Spermatophyta</taxon>
        <taxon>Magnoliopsida</taxon>
        <taxon>Magnoliidae</taxon>
        <taxon>Laurales</taxon>
        <taxon>Lauraceae</taxon>
        <taxon>Persea</taxon>
    </lineage>
</organism>
<keyword evidence="2" id="KW-1185">Reference proteome</keyword>
<comment type="caution">
    <text evidence="1">The sequence shown here is derived from an EMBL/GenBank/DDBJ whole genome shotgun (WGS) entry which is preliminary data.</text>
</comment>
<dbReference type="Proteomes" id="UP001234297">
    <property type="component" value="Chromosome 7"/>
</dbReference>
<evidence type="ECO:0000313" key="2">
    <source>
        <dbReference type="Proteomes" id="UP001234297"/>
    </source>
</evidence>
<reference evidence="1 2" key="1">
    <citation type="journal article" date="2022" name="Hortic Res">
        <title>A haplotype resolved chromosomal level avocado genome allows analysis of novel avocado genes.</title>
        <authorList>
            <person name="Nath O."/>
            <person name="Fletcher S.J."/>
            <person name="Hayward A."/>
            <person name="Shaw L.M."/>
            <person name="Masouleh A.K."/>
            <person name="Furtado A."/>
            <person name="Henry R.J."/>
            <person name="Mitter N."/>
        </authorList>
    </citation>
    <scope>NUCLEOTIDE SEQUENCE [LARGE SCALE GENOMIC DNA]</scope>
    <source>
        <strain evidence="2">cv. Hass</strain>
    </source>
</reference>